<sequence>MTDHEAKSLCDTIVARAATMMQESGASVPMILDRLLTYSAAQAYFDIGPEQTAELFRRTADNIEGGAFAHLDKKRAAKCH</sequence>
<organism evidence="1 2">
    <name type="scientific">Palleronia aestuarii</name>
    <dbReference type="NCBI Taxonomy" id="568105"/>
    <lineage>
        <taxon>Bacteria</taxon>
        <taxon>Pseudomonadati</taxon>
        <taxon>Pseudomonadota</taxon>
        <taxon>Alphaproteobacteria</taxon>
        <taxon>Rhodobacterales</taxon>
        <taxon>Roseobacteraceae</taxon>
        <taxon>Palleronia</taxon>
    </lineage>
</organism>
<dbReference type="RefSeq" id="WP_111535663.1">
    <property type="nucleotide sequence ID" value="NZ_QKZL01000002.1"/>
</dbReference>
<reference evidence="1 2" key="1">
    <citation type="submission" date="2018-06" db="EMBL/GenBank/DDBJ databases">
        <title>Genomic Encyclopedia of Archaeal and Bacterial Type Strains, Phase II (KMG-II): from individual species to whole genera.</title>
        <authorList>
            <person name="Goeker M."/>
        </authorList>
    </citation>
    <scope>NUCLEOTIDE SEQUENCE [LARGE SCALE GENOMIC DNA]</scope>
    <source>
        <strain evidence="1 2">DSM 22009</strain>
    </source>
</reference>
<evidence type="ECO:0000313" key="1">
    <source>
        <dbReference type="EMBL" id="PZX18757.1"/>
    </source>
</evidence>
<gene>
    <name evidence="1" type="ORF">LX81_00450</name>
</gene>
<dbReference type="AlphaFoldDB" id="A0A2W7NKX3"/>
<name>A0A2W7NKX3_9RHOB</name>
<protein>
    <submittedName>
        <fullName evidence="1">Uncharacterized protein</fullName>
    </submittedName>
</protein>
<dbReference type="EMBL" id="QKZL01000002">
    <property type="protein sequence ID" value="PZX18757.1"/>
    <property type="molecule type" value="Genomic_DNA"/>
</dbReference>
<accession>A0A2W7NKX3</accession>
<dbReference type="Proteomes" id="UP000248916">
    <property type="component" value="Unassembled WGS sequence"/>
</dbReference>
<dbReference type="OrthoDB" id="8421754at2"/>
<proteinExistence type="predicted"/>
<evidence type="ECO:0000313" key="2">
    <source>
        <dbReference type="Proteomes" id="UP000248916"/>
    </source>
</evidence>
<keyword evidence="2" id="KW-1185">Reference proteome</keyword>
<comment type="caution">
    <text evidence="1">The sequence shown here is derived from an EMBL/GenBank/DDBJ whole genome shotgun (WGS) entry which is preliminary data.</text>
</comment>